<feature type="region of interest" description="Disordered" evidence="1">
    <location>
        <begin position="1"/>
        <end position="34"/>
    </location>
</feature>
<sequence length="1195" mass="133113">MALAVDSKSESQYPSAMGNERSQEASEEPEPEPEYKLILHANNDVEEVPGKEGIDYECAEHALLLQIREWYTDSPSFLLSIDKQPPEGDFQASVNWETEILQMSFKLPDGYPGGRVELLRRVRQLLNGGNQLGFGITHYWAGAEGFLRFTRSMKIACKKLKTTAWPEEDWGTEICLYDCTSAWRKKTENSNAIHFKFCANDDERVAFTVDSNRYDLWNPCDYIRTMVLPVRIWLQVRYWRDKYHRAQKEKKAKIETIFAAAAQELTTSKSAWGVEGLKELMAQGPAQEVTSQDAKIHEKQREVKGAGAEQVGEDKQIKSGNTLEKEQSGEAVNNVKNLDANFKKERTRAWNTSQRQSKKYNQKQRKWYQEQKAKRRAERQAEPHLESQNPHEVSDDDKHTSTHPHHITGVESPHNSPSSTSSSKPQSSTASAVFHTPTQSPLLPSTPDSRIQSLNVCDFPTEETESPSHPDTREPDSADTLPENIPSHPEPCESASVDSLPENIPLPEETPGDILYENILQPGDTSHSKPPEDTPHEVSQISSRPERVSLCPIPELSSVLACEPPDSHDSIPESVSPVDDTKSDSDSSESTIKAFTPPVVSLHPPPIVRLPPAPDDEMRGPNFERNKGWRQLRKKEKEREIRKETPEPSQTQEAHIKKEETRQQDVTVQDPAATDAPSQHDSQMTLADSASNPASNPAASVFKKSAKEDKGKARLSDIPEMLDSALGSLDINQPSPAAVSAEGLSSDAGQETPRPTPRARRSSLSDLSQAESASWAPVSKTATRPGTGKSPTPVICATTPSLRTVVGAGHTAGGQMPYATPTMTPGPQAEVPVGVPLQGGVAVTPAAIDLRSAHSPTHAQASTSSSLETVVAPAKSQFFYDLAYHTFPCALPGCDKRCHYYDGQTINCPACGPFSTVVYCGKDHMLDDVMWHWAYCGGCSLQRPSKLNSVPDRISLGPPMIPGISGNNPERHRQAMMFSSRRNEGDYFIFANTDQLNSYQLPPGFDGRCSSGVYCAVQMDNAVEKDRFRRVLAVCLMSSVQNTYLVCYLFRLIRDRLRATGQWCQYVDDLLRYQFGRELAVQVNPMGVGERHACETEWDGRSPRFCRDPVCKSERVTFLGNNGVSRGFARLCEDWESNYWILRANRTTHPTVKSVNARIRGEGYDLVEEDRRLFRRGEGWDGFQSGSMEIEEKWC</sequence>
<evidence type="ECO:0000313" key="3">
    <source>
        <dbReference type="Proteomes" id="UP000191522"/>
    </source>
</evidence>
<feature type="compositionally biased region" description="Polar residues" evidence="1">
    <location>
        <begin position="676"/>
        <end position="688"/>
    </location>
</feature>
<feature type="compositionally biased region" description="Basic and acidic residues" evidence="1">
    <location>
        <begin position="312"/>
        <end position="328"/>
    </location>
</feature>
<name>A0A1V6P759_PENDC</name>
<accession>A0A1V6P759</accession>
<feature type="compositionally biased region" description="Basic and acidic residues" evidence="1">
    <location>
        <begin position="635"/>
        <end position="646"/>
    </location>
</feature>
<organism evidence="2 3">
    <name type="scientific">Penicillium decumbens</name>
    <dbReference type="NCBI Taxonomy" id="69771"/>
    <lineage>
        <taxon>Eukaryota</taxon>
        <taxon>Fungi</taxon>
        <taxon>Dikarya</taxon>
        <taxon>Ascomycota</taxon>
        <taxon>Pezizomycotina</taxon>
        <taxon>Eurotiomycetes</taxon>
        <taxon>Eurotiomycetidae</taxon>
        <taxon>Eurotiales</taxon>
        <taxon>Aspergillaceae</taxon>
        <taxon>Penicillium</taxon>
    </lineage>
</organism>
<evidence type="ECO:0000256" key="1">
    <source>
        <dbReference type="SAM" id="MobiDB-lite"/>
    </source>
</evidence>
<dbReference type="EMBL" id="MDYL01000018">
    <property type="protein sequence ID" value="OQD72840.1"/>
    <property type="molecule type" value="Genomic_DNA"/>
</dbReference>
<dbReference type="Proteomes" id="UP000191522">
    <property type="component" value="Unassembled WGS sequence"/>
</dbReference>
<feature type="region of interest" description="Disordered" evidence="1">
    <location>
        <begin position="285"/>
        <end position="795"/>
    </location>
</feature>
<feature type="compositionally biased region" description="Basic and acidic residues" evidence="1">
    <location>
        <begin position="526"/>
        <end position="536"/>
    </location>
</feature>
<gene>
    <name evidence="2" type="ORF">PENDEC_c018G03678</name>
</gene>
<feature type="compositionally biased region" description="Low complexity" evidence="1">
    <location>
        <begin position="689"/>
        <end position="700"/>
    </location>
</feature>
<feature type="compositionally biased region" description="Pro residues" evidence="1">
    <location>
        <begin position="603"/>
        <end position="613"/>
    </location>
</feature>
<feature type="compositionally biased region" description="Basic and acidic residues" evidence="1">
    <location>
        <begin position="367"/>
        <end position="385"/>
    </location>
</feature>
<dbReference type="OrthoDB" id="4757558at2759"/>
<feature type="compositionally biased region" description="Polar residues" evidence="1">
    <location>
        <begin position="762"/>
        <end position="772"/>
    </location>
</feature>
<dbReference type="OMA" id="WHDERAN"/>
<feature type="compositionally biased region" description="Basic and acidic residues" evidence="1">
    <location>
        <begin position="654"/>
        <end position="663"/>
    </location>
</feature>
<proteinExistence type="predicted"/>
<dbReference type="STRING" id="69771.A0A1V6P759"/>
<feature type="compositionally biased region" description="Low complexity" evidence="1">
    <location>
        <begin position="416"/>
        <end position="447"/>
    </location>
</feature>
<evidence type="ECO:0000313" key="2">
    <source>
        <dbReference type="EMBL" id="OQD72840.1"/>
    </source>
</evidence>
<keyword evidence="3" id="KW-1185">Reference proteome</keyword>
<feature type="compositionally biased region" description="Basic and acidic residues" evidence="1">
    <location>
        <begin position="294"/>
        <end position="304"/>
    </location>
</feature>
<comment type="caution">
    <text evidence="2">The sequence shown here is derived from an EMBL/GenBank/DDBJ whole genome shotgun (WGS) entry which is preliminary data.</text>
</comment>
<feature type="compositionally biased region" description="Basic residues" evidence="1">
    <location>
        <begin position="356"/>
        <end position="366"/>
    </location>
</feature>
<reference evidence="3" key="1">
    <citation type="journal article" date="2017" name="Nat. Microbiol.">
        <title>Global analysis of biosynthetic gene clusters reveals vast potential of secondary metabolite production in Penicillium species.</title>
        <authorList>
            <person name="Nielsen J.C."/>
            <person name="Grijseels S."/>
            <person name="Prigent S."/>
            <person name="Ji B."/>
            <person name="Dainat J."/>
            <person name="Nielsen K.F."/>
            <person name="Frisvad J.C."/>
            <person name="Workman M."/>
            <person name="Nielsen J."/>
        </authorList>
    </citation>
    <scope>NUCLEOTIDE SEQUENCE [LARGE SCALE GENOMIC DNA]</scope>
    <source>
        <strain evidence="3">IBT 11843</strain>
    </source>
</reference>
<dbReference type="AlphaFoldDB" id="A0A1V6P759"/>
<feature type="compositionally biased region" description="Basic and acidic residues" evidence="1">
    <location>
        <begin position="466"/>
        <end position="476"/>
    </location>
</feature>
<protein>
    <submittedName>
        <fullName evidence="2">Uncharacterized protein</fullName>
    </submittedName>
</protein>
<feature type="compositionally biased region" description="Basic and acidic residues" evidence="1">
    <location>
        <begin position="705"/>
        <end position="717"/>
    </location>
</feature>
<feature type="compositionally biased region" description="Basic and acidic residues" evidence="1">
    <location>
        <begin position="616"/>
        <end position="627"/>
    </location>
</feature>